<evidence type="ECO:0000313" key="2">
    <source>
        <dbReference type="EMBL" id="APZ06952.1"/>
    </source>
</evidence>
<name>A0A807LNT6_9ENTR</name>
<keyword evidence="3" id="KW-1185">Reference proteome</keyword>
<dbReference type="Pfam" id="PF20557">
    <property type="entry name" value="DnaT_2"/>
    <property type="match status" value="1"/>
</dbReference>
<protein>
    <recommendedName>
        <fullName evidence="1">Putative DnaT-like domain-containing protein</fullName>
    </recommendedName>
</protein>
<proteinExistence type="predicted"/>
<reference evidence="2 3" key="1">
    <citation type="submission" date="2017-01" db="EMBL/GenBank/DDBJ databases">
        <authorList>
            <person name="Cao J.-M."/>
        </authorList>
    </citation>
    <scope>NUCLEOTIDE SEQUENCE [LARGE SCALE GENOMIC DNA]</scope>
    <source>
        <strain evidence="2 3">888-76</strain>
    </source>
</reference>
<dbReference type="AlphaFoldDB" id="A0A807LNT6"/>
<dbReference type="InterPro" id="IPR046787">
    <property type="entry name" value="DnaT_2"/>
</dbReference>
<evidence type="ECO:0000259" key="1">
    <source>
        <dbReference type="Pfam" id="PF20557"/>
    </source>
</evidence>
<organism evidence="2 3">
    <name type="scientific">Kosakonia cowanii JCM 10956 = DSM 18146</name>
    <dbReference type="NCBI Taxonomy" id="1300165"/>
    <lineage>
        <taxon>Bacteria</taxon>
        <taxon>Pseudomonadati</taxon>
        <taxon>Pseudomonadota</taxon>
        <taxon>Gammaproteobacteria</taxon>
        <taxon>Enterobacterales</taxon>
        <taxon>Enterobacteriaceae</taxon>
        <taxon>Kosakonia</taxon>
    </lineage>
</organism>
<dbReference type="Proteomes" id="UP000187148">
    <property type="component" value="Chromosome"/>
</dbReference>
<gene>
    <name evidence="2" type="ORF">BWI95_18835</name>
</gene>
<dbReference type="RefSeq" id="WP_054803305.1">
    <property type="nucleotide sequence ID" value="NZ_CP019445.1"/>
</dbReference>
<evidence type="ECO:0000313" key="3">
    <source>
        <dbReference type="Proteomes" id="UP000187148"/>
    </source>
</evidence>
<feature type="domain" description="Putative DnaT-like" evidence="1">
    <location>
        <begin position="1"/>
        <end position="160"/>
    </location>
</feature>
<dbReference type="EMBL" id="CP019445">
    <property type="protein sequence ID" value="APZ06952.1"/>
    <property type="molecule type" value="Genomic_DNA"/>
</dbReference>
<sequence length="160" mass="17143">MIITDITSPAMNSYAGEVDLKAFADLRDITLPEKIAPLLIRAMDYLEGLDWAGWRSEPQQPLAWPRAGIELDGYELPAGEVPPQVVTAQCMLAVEAMDGDLLGSVREAAVKSERVEGAVTTTYAVADGEVFRPSYPAVMALLGELAGGRGYAVNAFAERA</sequence>
<accession>A0A807LNT6</accession>
<dbReference type="KEGG" id="kco:BWI95_18835"/>